<dbReference type="InterPro" id="IPR036573">
    <property type="entry name" value="CBM_sf_5/12"/>
</dbReference>
<feature type="domain" description="Chitin-binding type-3" evidence="6">
    <location>
        <begin position="332"/>
        <end position="383"/>
    </location>
</feature>
<keyword evidence="2" id="KW-0147">Chitin-binding</keyword>
<dbReference type="Pfam" id="PF02839">
    <property type="entry name" value="CBM_5_12"/>
    <property type="match status" value="1"/>
</dbReference>
<dbReference type="SUPFAM" id="SSF81296">
    <property type="entry name" value="E set domains"/>
    <property type="match status" value="1"/>
</dbReference>
<dbReference type="GO" id="GO:0005576">
    <property type="term" value="C:extracellular region"/>
    <property type="evidence" value="ECO:0007669"/>
    <property type="project" value="InterPro"/>
</dbReference>
<dbReference type="PANTHER" id="PTHR34823">
    <property type="entry name" value="GLCNAC-BINDING PROTEIN A"/>
    <property type="match status" value="1"/>
</dbReference>
<evidence type="ECO:0000256" key="5">
    <source>
        <dbReference type="SAM" id="SignalP"/>
    </source>
</evidence>
<evidence type="ECO:0000256" key="1">
    <source>
        <dbReference type="ARBA" id="ARBA00022525"/>
    </source>
</evidence>
<dbReference type="GO" id="GO:0030246">
    <property type="term" value="F:carbohydrate binding"/>
    <property type="evidence" value="ECO:0007669"/>
    <property type="project" value="InterPro"/>
</dbReference>
<protein>
    <submittedName>
        <fullName evidence="7">Chitin-binding protein</fullName>
    </submittedName>
</protein>
<sequence>MAFGISWKTTCGMAAAASFFAPLAYGHGAPEYPISRQYSCYQNRAQPACQAAIAYGGEQAIYDWNGVNQGAAGGNHQAVVPSGQMCAGGQSKFKGFDLARPDWQATTWSPSTDGSYEFRYHATAPHRTLDWKFYLTREGWKPGTQPLQWSDVELVSTIGGDQVATPTPNRYLMKLRLPHRTGPHVLYAAWQRSDSQEAFYSCSDVNFGGGGITPPVAPTPLHHIGQVNATQNLPANASAKLRVFGRDGADLEGHTLAITGANGARDTWLGQLATLVNGRSAYVRVGNLQGGSVTVPSQATVLQVYALTETSGVSHVVDIALPPTPPVTPPGGPEWTEGAHYKTGQVVSHKGGNYVCLQGHQALVGAGWYPDAPSVINVLWKRQ</sequence>
<evidence type="ECO:0000259" key="6">
    <source>
        <dbReference type="SMART" id="SM00495"/>
    </source>
</evidence>
<dbReference type="InterPro" id="IPR014756">
    <property type="entry name" value="Ig_E-set"/>
</dbReference>
<dbReference type="EMBL" id="CP045644">
    <property type="protein sequence ID" value="QFZ82175.1"/>
    <property type="molecule type" value="Genomic_DNA"/>
</dbReference>
<dbReference type="Pfam" id="PF18416">
    <property type="entry name" value="GbpA_2"/>
    <property type="match status" value="1"/>
</dbReference>
<dbReference type="PANTHER" id="PTHR34823:SF1">
    <property type="entry name" value="CHITIN-BINDING TYPE-4 DOMAIN-CONTAINING PROTEIN"/>
    <property type="match status" value="1"/>
</dbReference>
<reference evidence="7 8" key="1">
    <citation type="submission" date="2019-10" db="EMBL/GenBank/DDBJ databases">
        <title>Complete genome sequence of Variovorax paradoxus 5C-2.</title>
        <authorList>
            <person name="Gogoleva N.E."/>
            <person name="Balkin A.S."/>
        </authorList>
    </citation>
    <scope>NUCLEOTIDE SEQUENCE [LARGE SCALE GENOMIC DNA]</scope>
    <source>
        <strain evidence="7 8">5C-2</strain>
    </source>
</reference>
<evidence type="ECO:0000256" key="4">
    <source>
        <dbReference type="ARBA" id="ARBA00022801"/>
    </source>
</evidence>
<dbReference type="GO" id="GO:0008061">
    <property type="term" value="F:chitin binding"/>
    <property type="evidence" value="ECO:0007669"/>
    <property type="project" value="UniProtKB-KW"/>
</dbReference>
<proteinExistence type="predicted"/>
<evidence type="ECO:0000256" key="2">
    <source>
        <dbReference type="ARBA" id="ARBA00022669"/>
    </source>
</evidence>
<name>A0A5Q0M0W2_VARPD</name>
<accession>A0A5Q0M0W2</accession>
<evidence type="ECO:0000313" key="8">
    <source>
        <dbReference type="Proteomes" id="UP000326780"/>
    </source>
</evidence>
<organism evidence="7 8">
    <name type="scientific">Variovorax paradoxus</name>
    <dbReference type="NCBI Taxonomy" id="34073"/>
    <lineage>
        <taxon>Bacteria</taxon>
        <taxon>Pseudomonadati</taxon>
        <taxon>Pseudomonadota</taxon>
        <taxon>Betaproteobacteria</taxon>
        <taxon>Burkholderiales</taxon>
        <taxon>Comamonadaceae</taxon>
        <taxon>Variovorax</taxon>
    </lineage>
</organism>
<dbReference type="InterPro" id="IPR004302">
    <property type="entry name" value="Cellulose/chitin-bd_N"/>
</dbReference>
<dbReference type="GO" id="GO:0004553">
    <property type="term" value="F:hydrolase activity, hydrolyzing O-glycosyl compounds"/>
    <property type="evidence" value="ECO:0007669"/>
    <property type="project" value="InterPro"/>
</dbReference>
<dbReference type="CDD" id="cd12214">
    <property type="entry name" value="ChiA1_BD"/>
    <property type="match status" value="1"/>
</dbReference>
<keyword evidence="1" id="KW-0964">Secreted</keyword>
<dbReference type="InterPro" id="IPR003610">
    <property type="entry name" value="CBM5/12"/>
</dbReference>
<evidence type="ECO:0000313" key="7">
    <source>
        <dbReference type="EMBL" id="QFZ82175.1"/>
    </source>
</evidence>
<dbReference type="Pfam" id="PF03067">
    <property type="entry name" value="LPMO_10"/>
    <property type="match status" value="1"/>
</dbReference>
<dbReference type="SUPFAM" id="SSF51055">
    <property type="entry name" value="Carbohydrate binding domain"/>
    <property type="match status" value="1"/>
</dbReference>
<dbReference type="InterPro" id="IPR041029">
    <property type="entry name" value="GbpA_2"/>
</dbReference>
<gene>
    <name evidence="7" type="ORF">GFK26_05080</name>
</gene>
<feature type="chain" id="PRO_5024843760" evidence="5">
    <location>
        <begin position="25"/>
        <end position="383"/>
    </location>
</feature>
<dbReference type="Proteomes" id="UP000326780">
    <property type="component" value="Chromosome"/>
</dbReference>
<dbReference type="AlphaFoldDB" id="A0A5Q0M0W2"/>
<dbReference type="Gene3D" id="2.10.10.20">
    <property type="entry name" value="Carbohydrate-binding module superfamily 5/12"/>
    <property type="match status" value="1"/>
</dbReference>
<feature type="signal peptide" evidence="5">
    <location>
        <begin position="1"/>
        <end position="24"/>
    </location>
</feature>
<keyword evidence="3 5" id="KW-0732">Signal</keyword>
<dbReference type="GO" id="GO:0005975">
    <property type="term" value="P:carbohydrate metabolic process"/>
    <property type="evidence" value="ECO:0007669"/>
    <property type="project" value="InterPro"/>
</dbReference>
<keyword evidence="4" id="KW-0378">Hydrolase</keyword>
<dbReference type="SMART" id="SM00495">
    <property type="entry name" value="ChtBD3"/>
    <property type="match status" value="1"/>
</dbReference>
<evidence type="ECO:0000256" key="3">
    <source>
        <dbReference type="ARBA" id="ARBA00022729"/>
    </source>
</evidence>
<dbReference type="Gene3D" id="2.70.50.50">
    <property type="entry name" value="chitin-binding protein cbp21"/>
    <property type="match status" value="1"/>
</dbReference>
<dbReference type="InterPro" id="IPR051024">
    <property type="entry name" value="GlcNAc_Chitin_IntDeg"/>
</dbReference>
<dbReference type="CDD" id="cd21177">
    <property type="entry name" value="LPMO_AA10"/>
    <property type="match status" value="1"/>
</dbReference>
<dbReference type="Gene3D" id="3.30.70.2150">
    <property type="match status" value="1"/>
</dbReference>